<organism evidence="12 13">
    <name type="scientific">Loigolactobacillus backii</name>
    <dbReference type="NCBI Taxonomy" id="375175"/>
    <lineage>
        <taxon>Bacteria</taxon>
        <taxon>Bacillati</taxon>
        <taxon>Bacillota</taxon>
        <taxon>Bacilli</taxon>
        <taxon>Lactobacillales</taxon>
        <taxon>Lactobacillaceae</taxon>
        <taxon>Loigolactobacillus</taxon>
    </lineage>
</organism>
<feature type="binding site" evidence="9">
    <location>
        <position position="172"/>
    </location>
    <ligand>
        <name>2-[(2R,5Z)-2-carboxy-4-methylthiazol-5(2H)-ylidene]ethyl phosphate</name>
        <dbReference type="ChEBI" id="CHEBI:62899"/>
    </ligand>
</feature>
<dbReference type="OrthoDB" id="9812206at2"/>
<evidence type="ECO:0000256" key="7">
    <source>
        <dbReference type="ARBA" id="ARBA00047851"/>
    </source>
</evidence>
<comment type="cofactor">
    <cofactor evidence="9">
        <name>Mg(2+)</name>
        <dbReference type="ChEBI" id="CHEBI:18420"/>
    </cofactor>
    <text evidence="9">Binds 1 Mg(2+) ion per subunit.</text>
</comment>
<reference evidence="12 13" key="1">
    <citation type="submission" date="2016-03" db="EMBL/GenBank/DDBJ databases">
        <title>Pediococcus and Lactobacillus from brewery environment - whole genome sequencing and assembly.</title>
        <authorList>
            <person name="Behr J."/>
            <person name="Geissler A.J."/>
            <person name="Vogel R.F."/>
        </authorList>
    </citation>
    <scope>NUCLEOTIDE SEQUENCE [LARGE SCALE GENOMIC DNA]</scope>
    <source>
        <strain evidence="12 13">TMW 1.1989</strain>
    </source>
</reference>
<dbReference type="UniPathway" id="UPA00060">
    <property type="reaction ID" value="UER00141"/>
</dbReference>
<feature type="binding site" evidence="9">
    <location>
        <begin position="39"/>
        <end position="43"/>
    </location>
    <ligand>
        <name>4-amino-2-methyl-5-(diphosphooxymethyl)pyrimidine</name>
        <dbReference type="ChEBI" id="CHEBI:57841"/>
    </ligand>
</feature>
<dbReference type="PANTHER" id="PTHR20857">
    <property type="entry name" value="THIAMINE-PHOSPHATE PYROPHOSPHORYLASE"/>
    <property type="match status" value="1"/>
</dbReference>
<feature type="binding site" evidence="9">
    <location>
        <position position="75"/>
    </location>
    <ligand>
        <name>4-amino-2-methyl-5-(diphosphooxymethyl)pyrimidine</name>
        <dbReference type="ChEBI" id="CHEBI:57841"/>
    </ligand>
</feature>
<evidence type="ECO:0000256" key="9">
    <source>
        <dbReference type="HAMAP-Rule" id="MF_00097"/>
    </source>
</evidence>
<dbReference type="InterPro" id="IPR013785">
    <property type="entry name" value="Aldolase_TIM"/>
</dbReference>
<evidence type="ECO:0000256" key="10">
    <source>
        <dbReference type="RuleBase" id="RU003826"/>
    </source>
</evidence>
<keyword evidence="2 9" id="KW-0808">Transferase</keyword>
<comment type="catalytic activity">
    <reaction evidence="8 9 10">
        <text>2-[(2R,5Z)-2-carboxy-4-methylthiazol-5(2H)-ylidene]ethyl phosphate + 4-amino-2-methyl-5-(diphosphooxymethyl)pyrimidine + 2 H(+) = thiamine phosphate + CO2 + diphosphate</text>
        <dbReference type="Rhea" id="RHEA:47844"/>
        <dbReference type="ChEBI" id="CHEBI:15378"/>
        <dbReference type="ChEBI" id="CHEBI:16526"/>
        <dbReference type="ChEBI" id="CHEBI:33019"/>
        <dbReference type="ChEBI" id="CHEBI:37575"/>
        <dbReference type="ChEBI" id="CHEBI:57841"/>
        <dbReference type="ChEBI" id="CHEBI:62899"/>
        <dbReference type="EC" id="2.5.1.3"/>
    </reaction>
</comment>
<feature type="binding site" evidence="9">
    <location>
        <position position="144"/>
    </location>
    <ligand>
        <name>4-amino-2-methyl-5-(diphosphooxymethyl)pyrimidine</name>
        <dbReference type="ChEBI" id="CHEBI:57841"/>
    </ligand>
</feature>
<comment type="similarity">
    <text evidence="9 10">Belongs to the thiamine-phosphate synthase family.</text>
</comment>
<gene>
    <name evidence="9" type="primary">thiE</name>
    <name evidence="12" type="ORF">AYR53_03090</name>
</gene>
<comment type="catalytic activity">
    <reaction evidence="6 9 10">
        <text>4-methyl-5-(2-phosphooxyethyl)-thiazole + 4-amino-2-methyl-5-(diphosphooxymethyl)pyrimidine + H(+) = thiamine phosphate + diphosphate</text>
        <dbReference type="Rhea" id="RHEA:22328"/>
        <dbReference type="ChEBI" id="CHEBI:15378"/>
        <dbReference type="ChEBI" id="CHEBI:33019"/>
        <dbReference type="ChEBI" id="CHEBI:37575"/>
        <dbReference type="ChEBI" id="CHEBI:57841"/>
        <dbReference type="ChEBI" id="CHEBI:58296"/>
        <dbReference type="EC" id="2.5.1.3"/>
    </reaction>
</comment>
<evidence type="ECO:0000256" key="5">
    <source>
        <dbReference type="ARBA" id="ARBA00022977"/>
    </source>
</evidence>
<dbReference type="STRING" id="375175.AYR53_03090"/>
<dbReference type="Proteomes" id="UP000078582">
    <property type="component" value="Chromosome"/>
</dbReference>
<dbReference type="AlphaFoldDB" id="A0A192H1L8"/>
<keyword evidence="13" id="KW-1185">Reference proteome</keyword>
<comment type="pathway">
    <text evidence="1 9 11">Cofactor biosynthesis; thiamine diphosphate biosynthesis; thiamine phosphate from 4-amino-2-methyl-5-diphosphomethylpyrimidine and 4-methyl-5-(2-phosphoethyl)-thiazole: step 1/1.</text>
</comment>
<protein>
    <recommendedName>
        <fullName evidence="9">Thiamine-phosphate synthase</fullName>
        <shortName evidence="9">TP synthase</shortName>
        <shortName evidence="9">TPS</shortName>
        <ecNumber evidence="9">2.5.1.3</ecNumber>
    </recommendedName>
    <alternativeName>
        <fullName evidence="9">Thiamine-phosphate pyrophosphorylase</fullName>
        <shortName evidence="9">TMP pyrophosphorylase</shortName>
        <shortName evidence="9">TMP-PPase</shortName>
    </alternativeName>
</protein>
<feature type="binding site" evidence="9">
    <location>
        <position position="114"/>
    </location>
    <ligand>
        <name>4-amino-2-methyl-5-(diphosphooxymethyl)pyrimidine</name>
        <dbReference type="ChEBI" id="CHEBI:57841"/>
    </ligand>
</feature>
<dbReference type="InterPro" id="IPR022998">
    <property type="entry name" value="ThiamineP_synth_TenI"/>
</dbReference>
<keyword evidence="3 9" id="KW-0479">Metal-binding</keyword>
<dbReference type="KEGG" id="lbt:AYR52_10215"/>
<name>A0A192H1L8_9LACO</name>
<evidence type="ECO:0000256" key="6">
    <source>
        <dbReference type="ARBA" id="ARBA00047334"/>
    </source>
</evidence>
<dbReference type="SUPFAM" id="SSF51391">
    <property type="entry name" value="Thiamin phosphate synthase"/>
    <property type="match status" value="1"/>
</dbReference>
<evidence type="ECO:0000256" key="8">
    <source>
        <dbReference type="ARBA" id="ARBA00047883"/>
    </source>
</evidence>
<dbReference type="Gene3D" id="3.20.20.70">
    <property type="entry name" value="Aldolase class I"/>
    <property type="match status" value="1"/>
</dbReference>
<dbReference type="CDD" id="cd00564">
    <property type="entry name" value="TMP_TenI"/>
    <property type="match status" value="1"/>
</dbReference>
<dbReference type="EC" id="2.5.1.3" evidence="9"/>
<dbReference type="GO" id="GO:0000287">
    <property type="term" value="F:magnesium ion binding"/>
    <property type="evidence" value="ECO:0007669"/>
    <property type="project" value="UniProtKB-UniRule"/>
</dbReference>
<dbReference type="InterPro" id="IPR036206">
    <property type="entry name" value="ThiamineP_synth_sf"/>
</dbReference>
<dbReference type="PANTHER" id="PTHR20857:SF15">
    <property type="entry name" value="THIAMINE-PHOSPHATE SYNTHASE"/>
    <property type="match status" value="1"/>
</dbReference>
<dbReference type="GeneID" id="42981224"/>
<comment type="function">
    <text evidence="9">Condenses 4-methyl-5-(beta-hydroxyethyl)thiazole monophosphate (THZ-P) and 2-methyl-4-amino-5-hydroxymethyl pyrimidine pyrophosphate (HMP-PP) to form thiamine monophosphate (TMP).</text>
</comment>
<feature type="binding site" evidence="9">
    <location>
        <begin position="141"/>
        <end position="143"/>
    </location>
    <ligand>
        <name>2-[(2R,5Z)-2-carboxy-4-methylthiazol-5(2H)-ylidene]ethyl phosphate</name>
        <dbReference type="ChEBI" id="CHEBI:62899"/>
    </ligand>
</feature>
<sequence length="221" mass="23318">MQKTDLAVYFVAGSQDIPAGETLLGVLEAALSAGITTFQYREKGSNSLTSATAKLALAQQARDLCANYKVPFIVDDDVDLALAVKADGIHVGQKDETIQQVIQRVRGKLIVGLSCNTLGQVKRAQSIVGIDYLGIGPIFSTTSKADAEPEIGIVGLKRALSFNKLPSVAIGGIDSNTMAATAATGVDGLAVISLITHSPQRAKIIAAMRHLYPQVSKNERK</sequence>
<dbReference type="GO" id="GO:0009229">
    <property type="term" value="P:thiamine diphosphate biosynthetic process"/>
    <property type="evidence" value="ECO:0007669"/>
    <property type="project" value="UniProtKB-UniRule"/>
</dbReference>
<dbReference type="InterPro" id="IPR034291">
    <property type="entry name" value="TMP_synthase"/>
</dbReference>
<dbReference type="RefSeq" id="WP_068225907.1">
    <property type="nucleotide sequence ID" value="NZ_CP014623.1"/>
</dbReference>
<evidence type="ECO:0000256" key="4">
    <source>
        <dbReference type="ARBA" id="ARBA00022842"/>
    </source>
</evidence>
<dbReference type="HAMAP" id="MF_00097">
    <property type="entry name" value="TMP_synthase"/>
    <property type="match status" value="1"/>
</dbReference>
<dbReference type="EMBL" id="CP014873">
    <property type="protein sequence ID" value="ANK61841.1"/>
    <property type="molecule type" value="Genomic_DNA"/>
</dbReference>
<keyword evidence="5 9" id="KW-0784">Thiamine biosynthesis</keyword>
<evidence type="ECO:0000256" key="11">
    <source>
        <dbReference type="RuleBase" id="RU004253"/>
    </source>
</evidence>
<dbReference type="GO" id="GO:0005737">
    <property type="term" value="C:cytoplasm"/>
    <property type="evidence" value="ECO:0007669"/>
    <property type="project" value="TreeGrafter"/>
</dbReference>
<comment type="catalytic activity">
    <reaction evidence="7 9 10">
        <text>2-(2-carboxy-4-methylthiazol-5-yl)ethyl phosphate + 4-amino-2-methyl-5-(diphosphooxymethyl)pyrimidine + 2 H(+) = thiamine phosphate + CO2 + diphosphate</text>
        <dbReference type="Rhea" id="RHEA:47848"/>
        <dbReference type="ChEBI" id="CHEBI:15378"/>
        <dbReference type="ChEBI" id="CHEBI:16526"/>
        <dbReference type="ChEBI" id="CHEBI:33019"/>
        <dbReference type="ChEBI" id="CHEBI:37575"/>
        <dbReference type="ChEBI" id="CHEBI:57841"/>
        <dbReference type="ChEBI" id="CHEBI:62890"/>
        <dbReference type="EC" id="2.5.1.3"/>
    </reaction>
</comment>
<dbReference type="NCBIfam" id="TIGR00693">
    <property type="entry name" value="thiE"/>
    <property type="match status" value="1"/>
</dbReference>
<dbReference type="Pfam" id="PF02581">
    <property type="entry name" value="TMP-TENI"/>
    <property type="match status" value="1"/>
</dbReference>
<keyword evidence="4 9" id="KW-0460">Magnesium</keyword>
<evidence type="ECO:0000256" key="1">
    <source>
        <dbReference type="ARBA" id="ARBA00005165"/>
    </source>
</evidence>
<feature type="binding site" evidence="9">
    <location>
        <position position="95"/>
    </location>
    <ligand>
        <name>Mg(2+)</name>
        <dbReference type="ChEBI" id="CHEBI:18420"/>
    </ligand>
</feature>
<dbReference type="GO" id="GO:0004789">
    <property type="term" value="F:thiamine-phosphate diphosphorylase activity"/>
    <property type="evidence" value="ECO:0007669"/>
    <property type="project" value="UniProtKB-UniRule"/>
</dbReference>
<feature type="binding site" evidence="9">
    <location>
        <begin position="192"/>
        <end position="193"/>
    </location>
    <ligand>
        <name>2-[(2R,5Z)-2-carboxy-4-methylthiazol-5(2H)-ylidene]ethyl phosphate</name>
        <dbReference type="ChEBI" id="CHEBI:62899"/>
    </ligand>
</feature>
<dbReference type="GO" id="GO:0009228">
    <property type="term" value="P:thiamine biosynthetic process"/>
    <property type="evidence" value="ECO:0007669"/>
    <property type="project" value="UniProtKB-KW"/>
</dbReference>
<evidence type="ECO:0000256" key="2">
    <source>
        <dbReference type="ARBA" id="ARBA00022679"/>
    </source>
</evidence>
<evidence type="ECO:0000313" key="12">
    <source>
        <dbReference type="EMBL" id="ANK61841.1"/>
    </source>
</evidence>
<evidence type="ECO:0000313" key="13">
    <source>
        <dbReference type="Proteomes" id="UP000078582"/>
    </source>
</evidence>
<feature type="binding site" evidence="9">
    <location>
        <position position="76"/>
    </location>
    <ligand>
        <name>Mg(2+)</name>
        <dbReference type="ChEBI" id="CHEBI:18420"/>
    </ligand>
</feature>
<accession>A0A192H1L8</accession>
<evidence type="ECO:0000256" key="3">
    <source>
        <dbReference type="ARBA" id="ARBA00022723"/>
    </source>
</evidence>
<dbReference type="FunFam" id="3.20.20.70:FF:000096">
    <property type="entry name" value="Thiamine-phosphate synthase"/>
    <property type="match status" value="1"/>
</dbReference>
<proteinExistence type="inferred from homology"/>